<dbReference type="PROSITE" id="PS50013">
    <property type="entry name" value="CHROMO_2"/>
    <property type="match status" value="1"/>
</dbReference>
<evidence type="ECO:0000313" key="5">
    <source>
        <dbReference type="EMBL" id="KZT06371.1"/>
    </source>
</evidence>
<dbReference type="STRING" id="1314785.A0A165E770"/>
<dbReference type="GO" id="GO:0006338">
    <property type="term" value="P:chromatin remodeling"/>
    <property type="evidence" value="ECO:0007669"/>
    <property type="project" value="UniProtKB-ARBA"/>
</dbReference>
<comment type="subcellular location">
    <subcellularLocation>
        <location evidence="1">Nucleus</location>
    </subcellularLocation>
</comment>
<dbReference type="InterPro" id="IPR023779">
    <property type="entry name" value="Chromodomain_CS"/>
</dbReference>
<organism evidence="5 6">
    <name type="scientific">Laetiporus sulphureus 93-53</name>
    <dbReference type="NCBI Taxonomy" id="1314785"/>
    <lineage>
        <taxon>Eukaryota</taxon>
        <taxon>Fungi</taxon>
        <taxon>Dikarya</taxon>
        <taxon>Basidiomycota</taxon>
        <taxon>Agaricomycotina</taxon>
        <taxon>Agaricomycetes</taxon>
        <taxon>Polyporales</taxon>
        <taxon>Laetiporus</taxon>
    </lineage>
</organism>
<dbReference type="InParanoid" id="A0A165E770"/>
<dbReference type="Pfam" id="PF00385">
    <property type="entry name" value="Chromo"/>
    <property type="match status" value="1"/>
</dbReference>
<feature type="region of interest" description="Disordered" evidence="3">
    <location>
        <begin position="411"/>
        <end position="457"/>
    </location>
</feature>
<dbReference type="EMBL" id="KV427625">
    <property type="protein sequence ID" value="KZT06371.1"/>
    <property type="molecule type" value="Genomic_DNA"/>
</dbReference>
<proteinExistence type="predicted"/>
<feature type="compositionally biased region" description="Polar residues" evidence="3">
    <location>
        <begin position="122"/>
        <end position="133"/>
    </location>
</feature>
<feature type="compositionally biased region" description="Low complexity" evidence="3">
    <location>
        <begin position="340"/>
        <end position="350"/>
    </location>
</feature>
<evidence type="ECO:0000256" key="3">
    <source>
        <dbReference type="SAM" id="MobiDB-lite"/>
    </source>
</evidence>
<evidence type="ECO:0000256" key="1">
    <source>
        <dbReference type="ARBA" id="ARBA00004123"/>
    </source>
</evidence>
<dbReference type="InterPro" id="IPR016197">
    <property type="entry name" value="Chromo-like_dom_sf"/>
</dbReference>
<feature type="region of interest" description="Disordered" evidence="3">
    <location>
        <begin position="338"/>
        <end position="397"/>
    </location>
</feature>
<gene>
    <name evidence="5" type="ORF">LAESUDRAFT_726201</name>
</gene>
<sequence>MPKKRKSQGTSESEEQEQYHVEVITQARVNEDDGWDYYVKWANYDSDNNTWEPEENLLECKRLLRGFWKNVGVDDVDYAIGHTVRATPSWIKKEKQFFAESFGKEVLQSESTSNEEARQPENNDAQNSSTKRQGQSKRASKAESSTPRMPKTFKKKKLVKLGKRRARQEDETDDSDAVTPLKIRRHRKKRAVSVNEEESESSTGIPLRKIRKAALTSGKESSDYLNTGQDKGKGKAIAVPDSSSSDEGEKSSGCHSLFSAPSSPVVLLKDLAPATPAHQPPNPEAAPQKQPLASSSTLSKPPERLNVQEPSMKIKESGAVMGIATKKRVAQTATVLVAVSKSSSSSAFKSKFPRFSKKTTDTNNNVTASAQEKQSPTRPDAARQSSNRTSTESPMEITTDAANFVQSPVSISDRLPSVEPPPAESTRVKETQSRPEPLPLPRRRNMPEQPSAGPSNEVDRFLSNIMPDVLAAPMVESDREGALGRPSQNASLFKKLPSLPKIPKKWRWSGELHVNLDSSRTKRLCNVELSDASEPRPSGLRFSLCLNDVDSLTMKKLHVVSDLSMILRACGMIQQYAKLGPQTPEDVSSITILATHMRRKRIFTYAHLDLDGQKAALLLMFPPSNKELFMLFKVPNDYVDNTQLIVVLVPWEMPRHQYEKASWFKRRVAPSNEGSPQASLIKQLRGVGRTFSDNRQLYRALYVLKFSRSVIDYMSWPKRPYCVWHTPGDGTMAESGAETAMLRAVLEAYTAEDVGYKKDVRAIFIHVGALASFNAFPALAERRSKRPDIQFYTYGTHESISPERWGIREIYLFGGVVMFTPSAVLEDIFGCYDLMRKIDEHPLWQCYILPSVVTMLAKFTCQGQNPLTLLDKGDFLLDGLLGLIENGTISLLRAPATGWDFCQGQIPTEEWLSWQMSLLSMKARDLLEECIRVASTQYTNVLEHELQEAIQKEIARDMWSMQLQPLIMDKYRRLVVVKSRTDRYFHEDREG</sequence>
<dbReference type="PROSITE" id="PS00598">
    <property type="entry name" value="CHROMO_1"/>
    <property type="match status" value="1"/>
</dbReference>
<protein>
    <recommendedName>
        <fullName evidence="4">Chromo domain-containing protein</fullName>
    </recommendedName>
</protein>
<keyword evidence="2" id="KW-0539">Nucleus</keyword>
<feature type="compositionally biased region" description="Basic residues" evidence="3">
    <location>
        <begin position="151"/>
        <end position="166"/>
    </location>
</feature>
<dbReference type="CDD" id="cd18968">
    <property type="entry name" value="chromodomain"/>
    <property type="match status" value="1"/>
</dbReference>
<feature type="domain" description="Chromo" evidence="4">
    <location>
        <begin position="19"/>
        <end position="69"/>
    </location>
</feature>
<dbReference type="InterPro" id="IPR023780">
    <property type="entry name" value="Chromo_domain"/>
</dbReference>
<feature type="non-terminal residue" evidence="5">
    <location>
        <position position="991"/>
    </location>
</feature>
<accession>A0A165E770</accession>
<dbReference type="AlphaFoldDB" id="A0A165E770"/>
<dbReference type="OrthoDB" id="433924at2759"/>
<dbReference type="GO" id="GO:0005634">
    <property type="term" value="C:nucleus"/>
    <property type="evidence" value="ECO:0007669"/>
    <property type="project" value="UniProtKB-SubCell"/>
</dbReference>
<dbReference type="GeneID" id="63826012"/>
<dbReference type="SMART" id="SM00298">
    <property type="entry name" value="CHROMO"/>
    <property type="match status" value="1"/>
</dbReference>
<evidence type="ECO:0000259" key="4">
    <source>
        <dbReference type="PROSITE" id="PS50013"/>
    </source>
</evidence>
<dbReference type="SUPFAM" id="SSF54160">
    <property type="entry name" value="Chromo domain-like"/>
    <property type="match status" value="1"/>
</dbReference>
<feature type="compositionally biased region" description="Basic residues" evidence="3">
    <location>
        <begin position="182"/>
        <end position="191"/>
    </location>
</feature>
<feature type="region of interest" description="Disordered" evidence="3">
    <location>
        <begin position="108"/>
        <end position="313"/>
    </location>
</feature>
<dbReference type="InterPro" id="IPR000953">
    <property type="entry name" value="Chromo/chromo_shadow_dom"/>
</dbReference>
<name>A0A165E770_9APHY</name>
<feature type="compositionally biased region" description="Polar residues" evidence="3">
    <location>
        <begin position="361"/>
        <end position="393"/>
    </location>
</feature>
<evidence type="ECO:0000256" key="2">
    <source>
        <dbReference type="ARBA" id="ARBA00023242"/>
    </source>
</evidence>
<dbReference type="Gene3D" id="2.40.50.40">
    <property type="match status" value="1"/>
</dbReference>
<evidence type="ECO:0000313" key="6">
    <source>
        <dbReference type="Proteomes" id="UP000076871"/>
    </source>
</evidence>
<keyword evidence="6" id="KW-1185">Reference proteome</keyword>
<dbReference type="RefSeq" id="XP_040764111.1">
    <property type="nucleotide sequence ID" value="XM_040908983.1"/>
</dbReference>
<dbReference type="Proteomes" id="UP000076871">
    <property type="component" value="Unassembled WGS sequence"/>
</dbReference>
<reference evidence="5 6" key="1">
    <citation type="journal article" date="2016" name="Mol. Biol. Evol.">
        <title>Comparative Genomics of Early-Diverging Mushroom-Forming Fungi Provides Insights into the Origins of Lignocellulose Decay Capabilities.</title>
        <authorList>
            <person name="Nagy L.G."/>
            <person name="Riley R."/>
            <person name="Tritt A."/>
            <person name="Adam C."/>
            <person name="Daum C."/>
            <person name="Floudas D."/>
            <person name="Sun H."/>
            <person name="Yadav J.S."/>
            <person name="Pangilinan J."/>
            <person name="Larsson K.H."/>
            <person name="Matsuura K."/>
            <person name="Barry K."/>
            <person name="Labutti K."/>
            <person name="Kuo R."/>
            <person name="Ohm R.A."/>
            <person name="Bhattacharya S.S."/>
            <person name="Shirouzu T."/>
            <person name="Yoshinaga Y."/>
            <person name="Martin F.M."/>
            <person name="Grigoriev I.V."/>
            <person name="Hibbett D.S."/>
        </authorList>
    </citation>
    <scope>NUCLEOTIDE SEQUENCE [LARGE SCALE GENOMIC DNA]</scope>
    <source>
        <strain evidence="5 6">93-53</strain>
    </source>
</reference>